<reference evidence="2 3" key="1">
    <citation type="submission" date="2016-04" db="EMBL/GenBank/DDBJ databases">
        <title>ATOL: Assembling a taxonomically balanced genome-scale reconstruction of the evolutionary history of the Enterobacteriaceae.</title>
        <authorList>
            <person name="Plunkett G.III."/>
            <person name="Neeno-Eckwall E.C."/>
            <person name="Glasner J.D."/>
            <person name="Perna N.T."/>
        </authorList>
    </citation>
    <scope>NUCLEOTIDE SEQUENCE [LARGE SCALE GENOMIC DNA]</scope>
    <source>
        <strain evidence="2 3">ATCC 51603</strain>
    </source>
</reference>
<organism evidence="2 3">
    <name type="scientific">Kluyvera georgiana ATCC 51603</name>
    <dbReference type="NCBI Taxonomy" id="1354264"/>
    <lineage>
        <taxon>Bacteria</taxon>
        <taxon>Pseudomonadati</taxon>
        <taxon>Pseudomonadota</taxon>
        <taxon>Gammaproteobacteria</taxon>
        <taxon>Enterobacterales</taxon>
        <taxon>Enterobacteriaceae</taxon>
        <taxon>Kluyvera</taxon>
    </lineage>
</organism>
<sequence>MALAAIRKSNYRHFMSLFAVVPHTKEHIQNYMIKFINTLWIDFRFTLRKMRNLNCVSGSAWIRLLITPWVSLHIIRT</sequence>
<evidence type="ECO:0000256" key="1">
    <source>
        <dbReference type="SAM" id="Phobius"/>
    </source>
</evidence>
<evidence type="ECO:0000313" key="3">
    <source>
        <dbReference type="Proteomes" id="UP000078386"/>
    </source>
</evidence>
<gene>
    <name evidence="2" type="ORF">M989_02155</name>
</gene>
<accession>A0A1B7JYY2</accession>
<keyword evidence="1" id="KW-0812">Transmembrane</keyword>
<protein>
    <submittedName>
        <fullName evidence="2">Uncharacterized protein</fullName>
    </submittedName>
</protein>
<dbReference type="EMBL" id="LXEU01000046">
    <property type="protein sequence ID" value="OAT52934.1"/>
    <property type="molecule type" value="Genomic_DNA"/>
</dbReference>
<feature type="transmembrane region" description="Helical" evidence="1">
    <location>
        <begin position="53"/>
        <end position="75"/>
    </location>
</feature>
<dbReference type="Proteomes" id="UP000078386">
    <property type="component" value="Unassembled WGS sequence"/>
</dbReference>
<keyword evidence="3" id="KW-1185">Reference proteome</keyword>
<dbReference type="AlphaFoldDB" id="A0A1B7JYY2"/>
<keyword evidence="1" id="KW-1133">Transmembrane helix</keyword>
<keyword evidence="1" id="KW-0472">Membrane</keyword>
<evidence type="ECO:0000313" key="2">
    <source>
        <dbReference type="EMBL" id="OAT52934.1"/>
    </source>
</evidence>
<comment type="caution">
    <text evidence="2">The sequence shown here is derived from an EMBL/GenBank/DDBJ whole genome shotgun (WGS) entry which is preliminary data.</text>
</comment>
<name>A0A1B7JYY2_9ENTR</name>
<proteinExistence type="predicted"/>